<keyword evidence="3" id="KW-0067">ATP-binding</keyword>
<dbReference type="InterPro" id="IPR006319">
    <property type="entry name" value="PEP_synth"/>
</dbReference>
<dbReference type="PROSITE" id="PS00370">
    <property type="entry name" value="PEP_ENZYMES_PHOS_SITE"/>
    <property type="match status" value="1"/>
</dbReference>
<evidence type="ECO:0000256" key="2">
    <source>
        <dbReference type="ARBA" id="ARBA00022741"/>
    </source>
</evidence>
<dbReference type="GO" id="GO:0005524">
    <property type="term" value="F:ATP binding"/>
    <property type="evidence" value="ECO:0007669"/>
    <property type="project" value="UniProtKB-KW"/>
</dbReference>
<reference evidence="5 6" key="1">
    <citation type="journal article" date="2015" name="Nature">
        <title>rRNA introns, odd ribosomes, and small enigmatic genomes across a large radiation of phyla.</title>
        <authorList>
            <person name="Brown C.T."/>
            <person name="Hug L.A."/>
            <person name="Thomas B.C."/>
            <person name="Sharon I."/>
            <person name="Castelle C.J."/>
            <person name="Singh A."/>
            <person name="Wilkins M.J."/>
            <person name="Williams K.H."/>
            <person name="Banfield J.F."/>
        </authorList>
    </citation>
    <scope>NUCLEOTIDE SEQUENCE [LARGE SCALE GENOMIC DNA]</scope>
</reference>
<dbReference type="Gene3D" id="3.50.30.10">
    <property type="entry name" value="Phosphohistidine domain"/>
    <property type="match status" value="1"/>
</dbReference>
<dbReference type="EMBL" id="LBSX01000001">
    <property type="protein sequence ID" value="KKQ28182.1"/>
    <property type="molecule type" value="Genomic_DNA"/>
</dbReference>
<protein>
    <submittedName>
        <fullName evidence="5">Phosphoenolpyruvate synthase/pyruvate phosphate dikinase</fullName>
    </submittedName>
</protein>
<keyword evidence="5" id="KW-0670">Pyruvate</keyword>
<proteinExistence type="inferred from homology"/>
<evidence type="ECO:0000256" key="3">
    <source>
        <dbReference type="ARBA" id="ARBA00022840"/>
    </source>
</evidence>
<evidence type="ECO:0000256" key="1">
    <source>
        <dbReference type="ARBA" id="ARBA00007837"/>
    </source>
</evidence>
<accession>A0A0G0GDY1</accession>
<sequence length="502" mass="56652">MIKQYCIVNTEPNCNILGLHPIIRGFFHKDLERLTGRILKTFVYQVEGEVMNAIAEKESWFDFGDYLWQKINNDHQFAEQVKDHLLKNGQSLYLLCNETLGEFKSGQMTEEKIKESILKILELFSTICTSGMVGPFVELGGGGMSNKIAEIIRNKNLSVVEMSANECLSILTTPRNTTWTEDLKVELYLIADWLFEQGEKLDNLSDDGKKIILQAIEKYGWVFYGYKGPEYNINNAKEEISHILSQNLKPSEQLKIIKNNFQELLQKQTKIMEQLGFSEDEKYFVTIAQDFGYTKAYRANLMALACFTINKLLAVFAKKESYSIRQFGMCAVSELQAYLKNELPLPKADILNQRLNYALLISEKDSDKILVGEEAKQWMKDNVEVEEVDLELTEFAGTVACGGGVKQVQGIVKIVMSNQDINKVEAGDILLSSNTTPDHVPAMRRSAAIVTQTGGLTCHAAIVSRELNKPCLIGVKHLLQVFKDGDRVEVDLEAGIVRKLSC</sequence>
<comment type="caution">
    <text evidence="5">The sequence shown here is derived from an EMBL/GenBank/DDBJ whole genome shotgun (WGS) entry which is preliminary data.</text>
</comment>
<dbReference type="GO" id="GO:0008986">
    <property type="term" value="F:pyruvate, water dikinase activity"/>
    <property type="evidence" value="ECO:0007669"/>
    <property type="project" value="InterPro"/>
</dbReference>
<dbReference type="SUPFAM" id="SSF52009">
    <property type="entry name" value="Phosphohistidine domain"/>
    <property type="match status" value="1"/>
</dbReference>
<dbReference type="PANTHER" id="PTHR43030:SF1">
    <property type="entry name" value="PHOSPHOENOLPYRUVATE SYNTHASE"/>
    <property type="match status" value="1"/>
</dbReference>
<comment type="similarity">
    <text evidence="1">Belongs to the PEP-utilizing enzyme family.</text>
</comment>
<name>A0A0G0GDY1_9BACT</name>
<keyword evidence="5" id="KW-0808">Transferase</keyword>
<dbReference type="InterPro" id="IPR018274">
    <property type="entry name" value="PEP_util_AS"/>
</dbReference>
<gene>
    <name evidence="5" type="ORF">US42_C0001G0033</name>
</gene>
<evidence type="ECO:0000259" key="4">
    <source>
        <dbReference type="Pfam" id="PF00391"/>
    </source>
</evidence>
<dbReference type="AlphaFoldDB" id="A0A0G0GDY1"/>
<dbReference type="InterPro" id="IPR008279">
    <property type="entry name" value="PEP-util_enz_mobile_dom"/>
</dbReference>
<feature type="domain" description="PEP-utilising enzyme mobile" evidence="4">
    <location>
        <begin position="425"/>
        <end position="495"/>
    </location>
</feature>
<organism evidence="5 6">
    <name type="scientific">Candidatus Magasanikbacteria bacterium GW2011_GWC2_37_14</name>
    <dbReference type="NCBI Taxonomy" id="1619046"/>
    <lineage>
        <taxon>Bacteria</taxon>
        <taxon>Candidatus Magasanikiibacteriota</taxon>
    </lineage>
</organism>
<dbReference type="Proteomes" id="UP000034849">
    <property type="component" value="Unassembled WGS sequence"/>
</dbReference>
<dbReference type="STRING" id="1619046.US42_C0001G0033"/>
<dbReference type="InterPro" id="IPR036637">
    <property type="entry name" value="Phosphohistidine_dom_sf"/>
</dbReference>
<keyword evidence="2" id="KW-0547">Nucleotide-binding</keyword>
<dbReference type="Pfam" id="PF00391">
    <property type="entry name" value="PEP-utilizers"/>
    <property type="match status" value="1"/>
</dbReference>
<dbReference type="PANTHER" id="PTHR43030">
    <property type="entry name" value="PHOSPHOENOLPYRUVATE SYNTHASE"/>
    <property type="match status" value="1"/>
</dbReference>
<evidence type="ECO:0000313" key="6">
    <source>
        <dbReference type="Proteomes" id="UP000034849"/>
    </source>
</evidence>
<keyword evidence="5" id="KW-0418">Kinase</keyword>
<dbReference type="PATRIC" id="fig|1619046.3.peg.33"/>
<evidence type="ECO:0000313" key="5">
    <source>
        <dbReference type="EMBL" id="KKQ28182.1"/>
    </source>
</evidence>